<feature type="non-terminal residue" evidence="2">
    <location>
        <position position="78"/>
    </location>
</feature>
<dbReference type="CDD" id="cd00761">
    <property type="entry name" value="Glyco_tranf_GTA_type"/>
    <property type="match status" value="1"/>
</dbReference>
<proteinExistence type="predicted"/>
<protein>
    <recommendedName>
        <fullName evidence="1">Glycosyltransferase 2-like domain-containing protein</fullName>
    </recommendedName>
</protein>
<dbReference type="EMBL" id="BARU01037984">
    <property type="protein sequence ID" value="GAH79627.1"/>
    <property type="molecule type" value="Genomic_DNA"/>
</dbReference>
<organism evidence="2">
    <name type="scientific">marine sediment metagenome</name>
    <dbReference type="NCBI Taxonomy" id="412755"/>
    <lineage>
        <taxon>unclassified sequences</taxon>
        <taxon>metagenomes</taxon>
        <taxon>ecological metagenomes</taxon>
    </lineage>
</organism>
<sequence>MRLFLSTLPTITDNFNTELVVVDRYSKDGSHEKLKEIADIIVQGDWNRGAARQKAMELCSGDIIINHLDCDMTVEPIC</sequence>
<accession>X1ID69</accession>
<feature type="domain" description="Glycosyltransferase 2-like" evidence="1">
    <location>
        <begin position="14"/>
        <end position="76"/>
    </location>
</feature>
<evidence type="ECO:0000313" key="2">
    <source>
        <dbReference type="EMBL" id="GAH79627.1"/>
    </source>
</evidence>
<dbReference type="Gene3D" id="3.90.550.10">
    <property type="entry name" value="Spore Coat Polysaccharide Biosynthesis Protein SpsA, Chain A"/>
    <property type="match status" value="1"/>
</dbReference>
<comment type="caution">
    <text evidence="2">The sequence shown here is derived from an EMBL/GenBank/DDBJ whole genome shotgun (WGS) entry which is preliminary data.</text>
</comment>
<evidence type="ECO:0000259" key="1">
    <source>
        <dbReference type="Pfam" id="PF00535"/>
    </source>
</evidence>
<reference evidence="2" key="1">
    <citation type="journal article" date="2014" name="Front. Microbiol.">
        <title>High frequency of phylogenetically diverse reductive dehalogenase-homologous genes in deep subseafloor sedimentary metagenomes.</title>
        <authorList>
            <person name="Kawai M."/>
            <person name="Futagami T."/>
            <person name="Toyoda A."/>
            <person name="Takaki Y."/>
            <person name="Nishi S."/>
            <person name="Hori S."/>
            <person name="Arai W."/>
            <person name="Tsubouchi T."/>
            <person name="Morono Y."/>
            <person name="Uchiyama I."/>
            <person name="Ito T."/>
            <person name="Fujiyama A."/>
            <person name="Inagaki F."/>
            <person name="Takami H."/>
        </authorList>
    </citation>
    <scope>NUCLEOTIDE SEQUENCE</scope>
    <source>
        <strain evidence="2">Expedition CK06-06</strain>
    </source>
</reference>
<dbReference type="InterPro" id="IPR001173">
    <property type="entry name" value="Glyco_trans_2-like"/>
</dbReference>
<gene>
    <name evidence="2" type="ORF">S03H2_59099</name>
</gene>
<name>X1ID69_9ZZZZ</name>
<dbReference type="Pfam" id="PF00535">
    <property type="entry name" value="Glycos_transf_2"/>
    <property type="match status" value="1"/>
</dbReference>
<dbReference type="SUPFAM" id="SSF53448">
    <property type="entry name" value="Nucleotide-diphospho-sugar transferases"/>
    <property type="match status" value="1"/>
</dbReference>
<dbReference type="InterPro" id="IPR029044">
    <property type="entry name" value="Nucleotide-diphossugar_trans"/>
</dbReference>
<dbReference type="AlphaFoldDB" id="X1ID69"/>